<proteinExistence type="predicted"/>
<reference evidence="1" key="1">
    <citation type="submission" date="2023-09" db="EMBL/GenBank/DDBJ databases">
        <title>Undibacterium sp. 20NA77.5 isolated from freshwater.</title>
        <authorList>
            <person name="Le V."/>
            <person name="Ko S.-R."/>
            <person name="Ahn C.-Y."/>
            <person name="Oh H.-M."/>
        </authorList>
    </citation>
    <scope>NUCLEOTIDE SEQUENCE</scope>
    <source>
        <strain evidence="1">20NA77.5</strain>
    </source>
</reference>
<organism evidence="1 2">
    <name type="scientific">Undibacterium cyanobacteriorum</name>
    <dbReference type="NCBI Taxonomy" id="3073561"/>
    <lineage>
        <taxon>Bacteria</taxon>
        <taxon>Pseudomonadati</taxon>
        <taxon>Pseudomonadota</taxon>
        <taxon>Betaproteobacteria</taxon>
        <taxon>Burkholderiales</taxon>
        <taxon>Oxalobacteraceae</taxon>
        <taxon>Undibacterium</taxon>
    </lineage>
</organism>
<sequence>MEITLPTRITFASLILTCLSLSACQQLPLGHVQETIPGDIAQTSQVLMVKDRHKINNLFADGYFAIGNYAITGIKKGSISSTNSSVGLYSQSSSKTDFRFKVSDQQTQWDVRCDLRAEGNVVRLFGVDGVSQKNNMHCQMQSLTDVGTASQQASFDLSAEMDSPRGQVVINQDAYSMRAYSYGNPHPDRTRIPEIFGFRIDNANGNQAAIELAQTPGRAWLNTKLNETQKTALVASLAALLIRFGS</sequence>
<dbReference type="EMBL" id="CP133720">
    <property type="protein sequence ID" value="WMW80948.1"/>
    <property type="molecule type" value="Genomic_DNA"/>
</dbReference>
<evidence type="ECO:0000313" key="1">
    <source>
        <dbReference type="EMBL" id="WMW80948.1"/>
    </source>
</evidence>
<accession>A0ABY9RIA2</accession>
<protein>
    <recommendedName>
        <fullName evidence="3">Lipoprotein</fullName>
    </recommendedName>
</protein>
<gene>
    <name evidence="1" type="ORF">RF679_01380</name>
</gene>
<evidence type="ECO:0008006" key="3">
    <source>
        <dbReference type="Google" id="ProtNLM"/>
    </source>
</evidence>
<name>A0ABY9RIA2_9BURK</name>
<dbReference type="Proteomes" id="UP001181355">
    <property type="component" value="Chromosome"/>
</dbReference>
<keyword evidence="2" id="KW-1185">Reference proteome</keyword>
<dbReference type="RefSeq" id="WP_309482439.1">
    <property type="nucleotide sequence ID" value="NZ_CP133720.1"/>
</dbReference>
<evidence type="ECO:0000313" key="2">
    <source>
        <dbReference type="Proteomes" id="UP001181355"/>
    </source>
</evidence>